<evidence type="ECO:0000256" key="10">
    <source>
        <dbReference type="ARBA" id="ARBA00023004"/>
    </source>
</evidence>
<keyword evidence="5" id="KW-0349">Heme</keyword>
<evidence type="ECO:0000256" key="4">
    <source>
        <dbReference type="ARBA" id="ARBA00010617"/>
    </source>
</evidence>
<dbReference type="Pfam" id="PF00067">
    <property type="entry name" value="p450"/>
    <property type="match status" value="1"/>
</dbReference>
<keyword evidence="11" id="KW-0503">Monooxygenase</keyword>
<dbReference type="GO" id="GO:0004497">
    <property type="term" value="F:monooxygenase activity"/>
    <property type="evidence" value="ECO:0007669"/>
    <property type="project" value="UniProtKB-KW"/>
</dbReference>
<dbReference type="InterPro" id="IPR036396">
    <property type="entry name" value="Cyt_P450_sf"/>
</dbReference>
<dbReference type="Gene3D" id="1.10.630.10">
    <property type="entry name" value="Cytochrome P450"/>
    <property type="match status" value="1"/>
</dbReference>
<dbReference type="Proteomes" id="UP000028045">
    <property type="component" value="Unassembled WGS sequence"/>
</dbReference>
<evidence type="ECO:0000256" key="2">
    <source>
        <dbReference type="ARBA" id="ARBA00004370"/>
    </source>
</evidence>
<dbReference type="SUPFAM" id="SSF48264">
    <property type="entry name" value="Cytochrome P450"/>
    <property type="match status" value="1"/>
</dbReference>
<dbReference type="InterPro" id="IPR027417">
    <property type="entry name" value="P-loop_NTPase"/>
</dbReference>
<dbReference type="SUPFAM" id="SSF52540">
    <property type="entry name" value="P-loop containing nucleoside triphosphate hydrolases"/>
    <property type="match status" value="1"/>
</dbReference>
<dbReference type="Pfam" id="PF17784">
    <property type="entry name" value="Sulfotransfer_4"/>
    <property type="match status" value="1"/>
</dbReference>
<comment type="cofactor">
    <cofactor evidence="1">
        <name>heme</name>
        <dbReference type="ChEBI" id="CHEBI:30413"/>
    </cofactor>
</comment>
<gene>
    <name evidence="13" type="ORF">S7711_08908</name>
</gene>
<dbReference type="GO" id="GO:0020037">
    <property type="term" value="F:heme binding"/>
    <property type="evidence" value="ECO:0007669"/>
    <property type="project" value="InterPro"/>
</dbReference>
<comment type="similarity">
    <text evidence="4">Belongs to the cytochrome P450 family.</text>
</comment>
<keyword evidence="10" id="KW-0408">Iron</keyword>
<dbReference type="GO" id="GO:0016020">
    <property type="term" value="C:membrane"/>
    <property type="evidence" value="ECO:0007669"/>
    <property type="project" value="UniProtKB-SubCell"/>
</dbReference>
<evidence type="ECO:0000256" key="6">
    <source>
        <dbReference type="ARBA" id="ARBA00022692"/>
    </source>
</evidence>
<evidence type="ECO:0000313" key="13">
    <source>
        <dbReference type="EMBL" id="KEY71528.1"/>
    </source>
</evidence>
<dbReference type="PANTHER" id="PTHR46206:SF5">
    <property type="entry name" value="P450, PUTATIVE (EUROFUNG)-RELATED"/>
    <property type="match status" value="1"/>
</dbReference>
<evidence type="ECO:0000313" key="14">
    <source>
        <dbReference type="Proteomes" id="UP000028045"/>
    </source>
</evidence>
<keyword evidence="6" id="KW-0812">Transmembrane</keyword>
<dbReference type="PRINTS" id="PR00465">
    <property type="entry name" value="EP450IV"/>
</dbReference>
<comment type="pathway">
    <text evidence="3">Mycotoxin biosynthesis.</text>
</comment>
<dbReference type="AlphaFoldDB" id="A0A084B1U9"/>
<evidence type="ECO:0000256" key="5">
    <source>
        <dbReference type="ARBA" id="ARBA00022617"/>
    </source>
</evidence>
<dbReference type="GO" id="GO:0005506">
    <property type="term" value="F:iron ion binding"/>
    <property type="evidence" value="ECO:0007669"/>
    <property type="project" value="InterPro"/>
</dbReference>
<keyword evidence="7" id="KW-0479">Metal-binding</keyword>
<keyword evidence="8" id="KW-1133">Transmembrane helix</keyword>
<dbReference type="CDD" id="cd11041">
    <property type="entry name" value="CYP503A1-like"/>
    <property type="match status" value="1"/>
</dbReference>
<name>A0A084B1U9_STACB</name>
<proteinExistence type="inferred from homology"/>
<evidence type="ECO:0000256" key="9">
    <source>
        <dbReference type="ARBA" id="ARBA00023002"/>
    </source>
</evidence>
<evidence type="ECO:0000256" key="12">
    <source>
        <dbReference type="ARBA" id="ARBA00023136"/>
    </source>
</evidence>
<keyword evidence="14" id="KW-1185">Reference proteome</keyword>
<dbReference type="HOGENOM" id="CLU_446309_0_0_1"/>
<protein>
    <submittedName>
        <fullName evidence="13">Uncharacterized protein</fullName>
    </submittedName>
</protein>
<keyword evidence="9" id="KW-0560">Oxidoreductase</keyword>
<dbReference type="InterPro" id="IPR002403">
    <property type="entry name" value="Cyt_P450_E_grp-IV"/>
</dbReference>
<dbReference type="OrthoDB" id="1844152at2759"/>
<evidence type="ECO:0000256" key="1">
    <source>
        <dbReference type="ARBA" id="ARBA00001971"/>
    </source>
</evidence>
<dbReference type="PANTHER" id="PTHR46206">
    <property type="entry name" value="CYTOCHROME P450"/>
    <property type="match status" value="1"/>
</dbReference>
<evidence type="ECO:0000256" key="8">
    <source>
        <dbReference type="ARBA" id="ARBA00022989"/>
    </source>
</evidence>
<evidence type="ECO:0000256" key="11">
    <source>
        <dbReference type="ARBA" id="ARBA00023033"/>
    </source>
</evidence>
<keyword evidence="12" id="KW-0472">Membrane</keyword>
<accession>A0A084B1U9</accession>
<organism evidence="13 14">
    <name type="scientific">Stachybotrys chartarum (strain CBS 109288 / IBT 7711)</name>
    <name type="common">Toxic black mold</name>
    <name type="synonym">Stilbospora chartarum</name>
    <dbReference type="NCBI Taxonomy" id="1280523"/>
    <lineage>
        <taxon>Eukaryota</taxon>
        <taxon>Fungi</taxon>
        <taxon>Dikarya</taxon>
        <taxon>Ascomycota</taxon>
        <taxon>Pezizomycotina</taxon>
        <taxon>Sordariomycetes</taxon>
        <taxon>Hypocreomycetidae</taxon>
        <taxon>Hypocreales</taxon>
        <taxon>Stachybotryaceae</taxon>
        <taxon>Stachybotrys</taxon>
    </lineage>
</organism>
<evidence type="ECO:0000256" key="3">
    <source>
        <dbReference type="ARBA" id="ARBA00004685"/>
    </source>
</evidence>
<sequence length="549" mass="62134">MGQQYSQPQPGKKFQVIGAGLPRSGTASFGRALEILLDGPVYHGGTQTTLGPEHEIKTWIRILKQWPARNEAASRVNLDLIKSRTQGFVAITDSPGCTVVSELMMLYPEAKVICTIRDIEAWEHSMSVVSSQSTQWFLRFVLFPVPSLRYFVDYIDALREQWLSLFGEAEPVTRKSYNQHIKWLRDNVPGDRLTFLDSNGQPYEVVAPDNRYVFVSSPKHIKELDHAPDTALSLQAASKQPMYTMQAFNWFDRRGTEGVGFIRALRTLLTNNLPQILPTLGSIIRIRFQEMHENHRVMQGTKHSPVYPMIVKLVVLSNAVSFFGEGLTKNGQFMESALEYIEQTLMCAEVIRLVPKWLALLKAQEVICNTLVPIAKQRCLEREMKKLDQDVPHHADCIQWIMETSPAHNPWSAKRVVHELMAIWFGSVNAVSTTITFAIHDICLHPEYNEPLLEELREGYHIFERPGLGLPLLDSFIKESARLTPVEAQSTRRAALRAFTFSDGTKVEVGDWACTPVRAIMQNPDFSPDPLAFNGFRFASSDALKHTNG</sequence>
<dbReference type="InterPro" id="IPR001128">
    <property type="entry name" value="Cyt_P450"/>
</dbReference>
<dbReference type="InterPro" id="IPR040632">
    <property type="entry name" value="Sulfotransfer_4"/>
</dbReference>
<reference evidence="13 14" key="1">
    <citation type="journal article" date="2014" name="BMC Genomics">
        <title>Comparative genome sequencing reveals chemotype-specific gene clusters in the toxigenic black mold Stachybotrys.</title>
        <authorList>
            <person name="Semeiks J."/>
            <person name="Borek D."/>
            <person name="Otwinowski Z."/>
            <person name="Grishin N.V."/>
        </authorList>
    </citation>
    <scope>NUCLEOTIDE SEQUENCE [LARGE SCALE GENOMIC DNA]</scope>
    <source>
        <strain evidence="14">CBS 109288 / IBT 7711</strain>
    </source>
</reference>
<dbReference type="EMBL" id="KL648277">
    <property type="protein sequence ID" value="KEY71528.1"/>
    <property type="molecule type" value="Genomic_DNA"/>
</dbReference>
<comment type="subcellular location">
    <subcellularLocation>
        <location evidence="2">Membrane</location>
    </subcellularLocation>
</comment>
<evidence type="ECO:0000256" key="7">
    <source>
        <dbReference type="ARBA" id="ARBA00022723"/>
    </source>
</evidence>
<dbReference type="GO" id="GO:0016705">
    <property type="term" value="F:oxidoreductase activity, acting on paired donors, with incorporation or reduction of molecular oxygen"/>
    <property type="evidence" value="ECO:0007669"/>
    <property type="project" value="InterPro"/>
</dbReference>
<dbReference type="Gene3D" id="3.40.50.300">
    <property type="entry name" value="P-loop containing nucleotide triphosphate hydrolases"/>
    <property type="match status" value="1"/>
</dbReference>